<name>A0A2N5IVM9_9BIFI</name>
<proteinExistence type="predicted"/>
<feature type="region of interest" description="Disordered" evidence="1">
    <location>
        <begin position="67"/>
        <end position="91"/>
    </location>
</feature>
<dbReference type="Proteomes" id="UP000235034">
    <property type="component" value="Unassembled WGS sequence"/>
</dbReference>
<feature type="region of interest" description="Disordered" evidence="1">
    <location>
        <begin position="1"/>
        <end position="32"/>
    </location>
</feature>
<keyword evidence="3" id="KW-1185">Reference proteome</keyword>
<comment type="caution">
    <text evidence="2">The sequence shown here is derived from an EMBL/GenBank/DDBJ whole genome shotgun (WGS) entry which is preliminary data.</text>
</comment>
<dbReference type="EMBL" id="NMWT01000036">
    <property type="protein sequence ID" value="PLS26006.1"/>
    <property type="molecule type" value="Genomic_DNA"/>
</dbReference>
<evidence type="ECO:0000313" key="2">
    <source>
        <dbReference type="EMBL" id="PLS26006.1"/>
    </source>
</evidence>
<reference evidence="2 3" key="1">
    <citation type="submission" date="2017-07" db="EMBL/GenBank/DDBJ databases">
        <title>Bifidobacterium novel species.</title>
        <authorList>
            <person name="Lugli G.A."/>
            <person name="Milani C."/>
            <person name="Duranti S."/>
            <person name="Mangifesta M."/>
        </authorList>
    </citation>
    <scope>NUCLEOTIDE SEQUENCE [LARGE SCALE GENOMIC DNA]</scope>
    <source>
        <strain evidence="2 3">77</strain>
    </source>
</reference>
<dbReference type="RefSeq" id="WP_101623237.1">
    <property type="nucleotide sequence ID" value="NZ_NMWT01000036.1"/>
</dbReference>
<feature type="compositionally biased region" description="Polar residues" evidence="1">
    <location>
        <begin position="1"/>
        <end position="15"/>
    </location>
</feature>
<organism evidence="2 3">
    <name type="scientific">Bifidobacterium parmae</name>
    <dbReference type="NCBI Taxonomy" id="361854"/>
    <lineage>
        <taxon>Bacteria</taxon>
        <taxon>Bacillati</taxon>
        <taxon>Actinomycetota</taxon>
        <taxon>Actinomycetes</taxon>
        <taxon>Bifidobacteriales</taxon>
        <taxon>Bifidobacteriaceae</taxon>
        <taxon>Bifidobacterium</taxon>
    </lineage>
</organism>
<accession>A0A2N5IVM9</accession>
<evidence type="ECO:0000256" key="1">
    <source>
        <dbReference type="SAM" id="MobiDB-lite"/>
    </source>
</evidence>
<gene>
    <name evidence="2" type="ORF">Uis4E_2181</name>
</gene>
<dbReference type="AlphaFoldDB" id="A0A2N5IVM9"/>
<protein>
    <submittedName>
        <fullName evidence="2">Uncharacterized protein</fullName>
    </submittedName>
</protein>
<sequence>MTTAQELCQSPANELSKTELGRARRWKRKQADDPMLSGLAETVLDDQPTVSVDKAYRIAAESLHQETVTDSPMGTVIQDATPADTAPEAGDAETLASFQRQVRDAEDAPAVPDRWQALTGEAYAALSNLAVRMLASCDWEAFGQACRARDEAGRLAATLDQRSR</sequence>
<evidence type="ECO:0000313" key="3">
    <source>
        <dbReference type="Proteomes" id="UP000235034"/>
    </source>
</evidence>